<dbReference type="EMBL" id="FJUW01000022">
    <property type="protein sequence ID" value="CZT01396.1"/>
    <property type="molecule type" value="Genomic_DNA"/>
</dbReference>
<dbReference type="Proteomes" id="UP000178129">
    <property type="component" value="Unassembled WGS sequence"/>
</dbReference>
<name>A0A1E1KWI2_9HELO</name>
<comment type="caution">
    <text evidence="1">The sequence shown here is derived from an EMBL/GenBank/DDBJ whole genome shotgun (WGS) entry which is preliminary data.</text>
</comment>
<dbReference type="AlphaFoldDB" id="A0A1E1KWI2"/>
<dbReference type="InParanoid" id="A0A1E1KWI2"/>
<evidence type="ECO:0000313" key="2">
    <source>
        <dbReference type="Proteomes" id="UP000178129"/>
    </source>
</evidence>
<sequence length="219" mass="24284">MSRITEAFKELGSSTGKNLGGKWLKHEVYEEAGEAATAHSQQERCSRVQQRNTDLRKGTNDCVQCYAQMRGCAAMRRDHTEIEVTRHLEKIEMGTQELLHSFHRRQILGIGSSSATEALEQFLQAASLVRSSASTVVPSNTPTTRGVLCQPREDGRSIFGDVLSDDRYETIKNWIAPPRLGTRDSASATTKEAIGISHQSSLPELMSKLGDVTRMADKY</sequence>
<organism evidence="1 2">
    <name type="scientific">Rhynchosporium graminicola</name>
    <dbReference type="NCBI Taxonomy" id="2792576"/>
    <lineage>
        <taxon>Eukaryota</taxon>
        <taxon>Fungi</taxon>
        <taxon>Dikarya</taxon>
        <taxon>Ascomycota</taxon>
        <taxon>Pezizomycotina</taxon>
        <taxon>Leotiomycetes</taxon>
        <taxon>Helotiales</taxon>
        <taxon>Ploettnerulaceae</taxon>
        <taxon>Rhynchosporium</taxon>
    </lineage>
</organism>
<protein>
    <submittedName>
        <fullName evidence="1">Uncharacterized protein</fullName>
    </submittedName>
</protein>
<evidence type="ECO:0000313" key="1">
    <source>
        <dbReference type="EMBL" id="CZT01396.1"/>
    </source>
</evidence>
<proteinExistence type="predicted"/>
<accession>A0A1E1KWI2</accession>
<gene>
    <name evidence="1" type="ORF">RCO7_02056</name>
</gene>
<reference evidence="2" key="1">
    <citation type="submission" date="2016-03" db="EMBL/GenBank/DDBJ databases">
        <authorList>
            <person name="Ploux O."/>
        </authorList>
    </citation>
    <scope>NUCLEOTIDE SEQUENCE [LARGE SCALE GENOMIC DNA]</scope>
    <source>
        <strain evidence="2">UK7</strain>
    </source>
</reference>
<keyword evidence="2" id="KW-1185">Reference proteome</keyword>